<dbReference type="InterPro" id="IPR018619">
    <property type="entry name" value="Hyccin"/>
</dbReference>
<protein>
    <submittedName>
        <fullName evidence="9">Uncharacterized protein</fullName>
    </submittedName>
</protein>
<keyword evidence="7" id="KW-0812">Transmembrane</keyword>
<evidence type="ECO:0000256" key="3">
    <source>
        <dbReference type="ARBA" id="ARBA00022475"/>
    </source>
</evidence>
<accession>A0A914S5R9</accession>
<keyword evidence="8" id="KW-1185">Reference proteome</keyword>
<dbReference type="Pfam" id="PF09790">
    <property type="entry name" value="Hyccin"/>
    <property type="match status" value="1"/>
</dbReference>
<evidence type="ECO:0000256" key="6">
    <source>
        <dbReference type="ARBA" id="ARBA00034482"/>
    </source>
</evidence>
<evidence type="ECO:0000256" key="7">
    <source>
        <dbReference type="SAM" id="Phobius"/>
    </source>
</evidence>
<comment type="similarity">
    <text evidence="6">Belongs to the Hyccin family.</text>
</comment>
<dbReference type="WBParaSite" id="PEQ_0000958101-mRNA-1">
    <property type="protein sequence ID" value="PEQ_0000958101-mRNA-1"/>
    <property type="gene ID" value="PEQ_0000958101"/>
</dbReference>
<evidence type="ECO:0000256" key="2">
    <source>
        <dbReference type="ARBA" id="ARBA00004514"/>
    </source>
</evidence>
<dbReference type="GO" id="GO:0005829">
    <property type="term" value="C:cytosol"/>
    <property type="evidence" value="ECO:0007669"/>
    <property type="project" value="UniProtKB-SubCell"/>
</dbReference>
<keyword evidence="7" id="KW-1133">Transmembrane helix</keyword>
<keyword evidence="4" id="KW-0963">Cytoplasm</keyword>
<evidence type="ECO:0000256" key="5">
    <source>
        <dbReference type="ARBA" id="ARBA00023136"/>
    </source>
</evidence>
<evidence type="ECO:0000256" key="4">
    <source>
        <dbReference type="ARBA" id="ARBA00022490"/>
    </source>
</evidence>
<reference evidence="9" key="1">
    <citation type="submission" date="2022-11" db="UniProtKB">
        <authorList>
            <consortium name="WormBaseParasite"/>
        </authorList>
    </citation>
    <scope>IDENTIFICATION</scope>
</reference>
<name>A0A914S5R9_PAREQ</name>
<evidence type="ECO:0000313" key="8">
    <source>
        <dbReference type="Proteomes" id="UP000887564"/>
    </source>
</evidence>
<dbReference type="PANTHER" id="PTHR31220:SF1">
    <property type="entry name" value="GH21176P"/>
    <property type="match status" value="1"/>
</dbReference>
<dbReference type="GO" id="GO:0072659">
    <property type="term" value="P:protein localization to plasma membrane"/>
    <property type="evidence" value="ECO:0007669"/>
    <property type="project" value="TreeGrafter"/>
</dbReference>
<keyword evidence="3" id="KW-1003">Cell membrane</keyword>
<proteinExistence type="inferred from homology"/>
<dbReference type="GO" id="GO:0005886">
    <property type="term" value="C:plasma membrane"/>
    <property type="evidence" value="ECO:0007669"/>
    <property type="project" value="UniProtKB-SubCell"/>
</dbReference>
<sequence>MRPCHQSVRSSSAKHFQLTVIRFLLPSVADKVMNSEQLQEWLSDLNTKCVLRYFTLQFIPSFIHIYLLALAKRQKRSVSMLETFFMAIYNEEILAGGTGSASASKKVEEIRIPSVRYPSVYHDPKKLTSTSELMPPKPGSPAFVQVSFRDRPFAAECFSDDASVLLRFIGSLIRTWIKVNSCLYKLAQDVICRSLCLSTLALCQKWKRVHFFQEAKDTVTNSVRNSLLESVLMKGDESVTIKKSNFGYMGDGKRRRSEMITNASLRVKKMPEDIS</sequence>
<keyword evidence="5 7" id="KW-0472">Membrane</keyword>
<evidence type="ECO:0000256" key="1">
    <source>
        <dbReference type="ARBA" id="ARBA00004236"/>
    </source>
</evidence>
<dbReference type="GO" id="GO:0046854">
    <property type="term" value="P:phosphatidylinositol phosphate biosynthetic process"/>
    <property type="evidence" value="ECO:0007669"/>
    <property type="project" value="TreeGrafter"/>
</dbReference>
<organism evidence="8 9">
    <name type="scientific">Parascaris equorum</name>
    <name type="common">Equine roundworm</name>
    <dbReference type="NCBI Taxonomy" id="6256"/>
    <lineage>
        <taxon>Eukaryota</taxon>
        <taxon>Metazoa</taxon>
        <taxon>Ecdysozoa</taxon>
        <taxon>Nematoda</taxon>
        <taxon>Chromadorea</taxon>
        <taxon>Rhabditida</taxon>
        <taxon>Spirurina</taxon>
        <taxon>Ascaridomorpha</taxon>
        <taxon>Ascaridoidea</taxon>
        <taxon>Ascarididae</taxon>
        <taxon>Parascaris</taxon>
    </lineage>
</organism>
<dbReference type="Proteomes" id="UP000887564">
    <property type="component" value="Unplaced"/>
</dbReference>
<evidence type="ECO:0000313" key="9">
    <source>
        <dbReference type="WBParaSite" id="PEQ_0000958101-mRNA-1"/>
    </source>
</evidence>
<feature type="transmembrane region" description="Helical" evidence="7">
    <location>
        <begin position="50"/>
        <end position="71"/>
    </location>
</feature>
<dbReference type="PANTHER" id="PTHR31220">
    <property type="entry name" value="HYCCIN RELATED"/>
    <property type="match status" value="1"/>
</dbReference>
<comment type="subcellular location">
    <subcellularLocation>
        <location evidence="1">Cell membrane</location>
    </subcellularLocation>
    <subcellularLocation>
        <location evidence="2">Cytoplasm</location>
        <location evidence="2">Cytosol</location>
    </subcellularLocation>
</comment>
<dbReference type="AlphaFoldDB" id="A0A914S5R9"/>